<evidence type="ECO:0000256" key="1">
    <source>
        <dbReference type="ARBA" id="ARBA00004613"/>
    </source>
</evidence>
<evidence type="ECO:0000313" key="13">
    <source>
        <dbReference type="Proteomes" id="UP000655420"/>
    </source>
</evidence>
<evidence type="ECO:0000256" key="8">
    <source>
        <dbReference type="ARBA" id="ARBA00023326"/>
    </source>
</evidence>
<dbReference type="AlphaFoldDB" id="A0A8J7MAQ9"/>
<sequence>MRRLIPLVLLTALLTNHLLAGADESAAPPCGNPEGICSVENGIYRLRLPDSVGAAPVPAVIYLHGWGGNSLAVMRGANRVSDATVARGYALIVPEGVPKPGREQRDWAVRDMLSNHPRDDIAFLASVLDDAAARGIDRSRVLLAGFSRGGSMVWDVACRAPGLAHAYAPVAGAFWEPLPDDCNGPVNLFHTHGWTDRVVPLEGRSVADGRLIQGDAFASLAIMRDMTGCDARMPDTTPMEADGGIWWRHWTSCPGGRLDLMLHPGGHALPDGWIDQALTWFELLE</sequence>
<dbReference type="InterPro" id="IPR029058">
    <property type="entry name" value="AB_hydrolase_fold"/>
</dbReference>
<feature type="signal peptide" evidence="10">
    <location>
        <begin position="1"/>
        <end position="22"/>
    </location>
</feature>
<evidence type="ECO:0000256" key="2">
    <source>
        <dbReference type="ARBA" id="ARBA00010278"/>
    </source>
</evidence>
<keyword evidence="4" id="KW-0858">Xylan degradation</keyword>
<dbReference type="Gene3D" id="3.40.50.1820">
    <property type="entry name" value="alpha/beta hydrolase"/>
    <property type="match status" value="1"/>
</dbReference>
<reference evidence="12" key="1">
    <citation type="submission" date="2020-12" db="EMBL/GenBank/DDBJ databases">
        <title>Bacterial taxonomy.</title>
        <authorList>
            <person name="Pan X."/>
        </authorList>
    </citation>
    <scope>NUCLEOTIDE SEQUENCE</scope>
    <source>
        <strain evidence="12">M0105</strain>
    </source>
</reference>
<evidence type="ECO:0000256" key="6">
    <source>
        <dbReference type="ARBA" id="ARBA00022801"/>
    </source>
</evidence>
<dbReference type="Pfam" id="PF01738">
    <property type="entry name" value="DLH"/>
    <property type="match status" value="1"/>
</dbReference>
<keyword evidence="5 10" id="KW-0732">Signal</keyword>
<dbReference type="SUPFAM" id="SSF53474">
    <property type="entry name" value="alpha/beta-Hydrolases"/>
    <property type="match status" value="1"/>
</dbReference>
<name>A0A8J7MAQ9_9RHOB</name>
<evidence type="ECO:0000256" key="10">
    <source>
        <dbReference type="SAM" id="SignalP"/>
    </source>
</evidence>
<evidence type="ECO:0000256" key="9">
    <source>
        <dbReference type="ARBA" id="ARBA00025250"/>
    </source>
</evidence>
<comment type="similarity">
    <text evidence="2">Belongs to the faeC family.</text>
</comment>
<dbReference type="RefSeq" id="WP_200612159.1">
    <property type="nucleotide sequence ID" value="NZ_JAEHHL010000010.1"/>
</dbReference>
<feature type="chain" id="PRO_5035221064" evidence="10">
    <location>
        <begin position="23"/>
        <end position="285"/>
    </location>
</feature>
<evidence type="ECO:0000256" key="3">
    <source>
        <dbReference type="ARBA" id="ARBA00022525"/>
    </source>
</evidence>
<gene>
    <name evidence="12" type="ORF">H0I76_16225</name>
</gene>
<protein>
    <submittedName>
        <fullName evidence="12">Dienelactone hydrolase family protein</fullName>
    </submittedName>
</protein>
<dbReference type="GO" id="GO:0005576">
    <property type="term" value="C:extracellular region"/>
    <property type="evidence" value="ECO:0007669"/>
    <property type="project" value="UniProtKB-SubCell"/>
</dbReference>
<dbReference type="PANTHER" id="PTHR38050">
    <property type="match status" value="1"/>
</dbReference>
<keyword evidence="7" id="KW-0119">Carbohydrate metabolism</keyword>
<organism evidence="12 13">
    <name type="scientific">Thermohalobaculum xanthum</name>
    <dbReference type="NCBI Taxonomy" id="2753746"/>
    <lineage>
        <taxon>Bacteria</taxon>
        <taxon>Pseudomonadati</taxon>
        <taxon>Pseudomonadota</taxon>
        <taxon>Alphaproteobacteria</taxon>
        <taxon>Rhodobacterales</taxon>
        <taxon>Paracoccaceae</taxon>
        <taxon>Thermohalobaculum</taxon>
    </lineage>
</organism>
<accession>A0A8J7MAQ9</accession>
<comment type="caution">
    <text evidence="12">The sequence shown here is derived from an EMBL/GenBank/DDBJ whole genome shotgun (WGS) entry which is preliminary data.</text>
</comment>
<feature type="domain" description="Dienelactone hydrolase" evidence="11">
    <location>
        <begin position="52"/>
        <end position="200"/>
    </location>
</feature>
<dbReference type="PANTHER" id="PTHR38050:SF1">
    <property type="entry name" value="FERULOYL ESTERASE C"/>
    <property type="match status" value="1"/>
</dbReference>
<dbReference type="InterPro" id="IPR002925">
    <property type="entry name" value="Dienelactn_hydro"/>
</dbReference>
<evidence type="ECO:0000256" key="5">
    <source>
        <dbReference type="ARBA" id="ARBA00022729"/>
    </source>
</evidence>
<keyword evidence="3" id="KW-0964">Secreted</keyword>
<dbReference type="GO" id="GO:0045493">
    <property type="term" value="P:xylan catabolic process"/>
    <property type="evidence" value="ECO:0007669"/>
    <property type="project" value="UniProtKB-KW"/>
</dbReference>
<dbReference type="GO" id="GO:0030600">
    <property type="term" value="F:feruloyl esterase activity"/>
    <property type="evidence" value="ECO:0007669"/>
    <property type="project" value="InterPro"/>
</dbReference>
<dbReference type="InterPro" id="IPR043595">
    <property type="entry name" value="FaeB/C/D"/>
</dbReference>
<comment type="function">
    <text evidence="9">Involved in degradation of plant cell walls. Hydrolyzes the feruloyl-arabinose ester bond in arabinoxylans, and the feruloyl-galactose ester bond in pectin. Active against paranitrophenyl-acetate, methyl ferulate and wheat arabinoxylan.</text>
</comment>
<dbReference type="EMBL" id="JAEHHL010000010">
    <property type="protein sequence ID" value="MBK0400747.1"/>
    <property type="molecule type" value="Genomic_DNA"/>
</dbReference>
<evidence type="ECO:0000259" key="11">
    <source>
        <dbReference type="Pfam" id="PF01738"/>
    </source>
</evidence>
<comment type="subcellular location">
    <subcellularLocation>
        <location evidence="1">Secreted</location>
    </subcellularLocation>
</comment>
<dbReference type="Proteomes" id="UP000655420">
    <property type="component" value="Unassembled WGS sequence"/>
</dbReference>
<evidence type="ECO:0000256" key="4">
    <source>
        <dbReference type="ARBA" id="ARBA00022651"/>
    </source>
</evidence>
<proteinExistence type="inferred from homology"/>
<evidence type="ECO:0000313" key="12">
    <source>
        <dbReference type="EMBL" id="MBK0400747.1"/>
    </source>
</evidence>
<keyword evidence="6 12" id="KW-0378">Hydrolase</keyword>
<evidence type="ECO:0000256" key="7">
    <source>
        <dbReference type="ARBA" id="ARBA00023277"/>
    </source>
</evidence>
<keyword evidence="8" id="KW-0624">Polysaccharide degradation</keyword>
<keyword evidence="13" id="KW-1185">Reference proteome</keyword>